<keyword evidence="2" id="KW-0560">Oxidoreductase</keyword>
<proteinExistence type="inferred from homology"/>
<dbReference type="SUPFAM" id="SSF51735">
    <property type="entry name" value="NAD(P)-binding Rossmann-fold domains"/>
    <property type="match status" value="1"/>
</dbReference>
<dbReference type="Proteomes" id="UP000736672">
    <property type="component" value="Unassembled WGS sequence"/>
</dbReference>
<dbReference type="PANTHER" id="PTHR45348">
    <property type="entry name" value="HYPOTHETICAL OXIDOREDUCTASE (EUROFUNG)"/>
    <property type="match status" value="1"/>
</dbReference>
<evidence type="ECO:0000313" key="4">
    <source>
        <dbReference type="EMBL" id="KAH7230029.1"/>
    </source>
</evidence>
<dbReference type="InterPro" id="IPR047122">
    <property type="entry name" value="Trans-enoyl_RdTase-like"/>
</dbReference>
<dbReference type="CDD" id="cd08249">
    <property type="entry name" value="enoyl_reductase_like"/>
    <property type="match status" value="1"/>
</dbReference>
<dbReference type="InterPro" id="IPR036291">
    <property type="entry name" value="NAD(P)-bd_dom_sf"/>
</dbReference>
<evidence type="ECO:0000256" key="2">
    <source>
        <dbReference type="ARBA" id="ARBA00023002"/>
    </source>
</evidence>
<dbReference type="Gene3D" id="3.90.180.10">
    <property type="entry name" value="Medium-chain alcohol dehydrogenases, catalytic domain"/>
    <property type="match status" value="1"/>
</dbReference>
<name>A0A9P9FYX3_FUSSL</name>
<dbReference type="SUPFAM" id="SSF50129">
    <property type="entry name" value="GroES-like"/>
    <property type="match status" value="1"/>
</dbReference>
<gene>
    <name evidence="4" type="ORF">B0J15DRAFT_577261</name>
</gene>
<dbReference type="AlphaFoldDB" id="A0A9P9FYX3"/>
<evidence type="ECO:0000313" key="5">
    <source>
        <dbReference type="Proteomes" id="UP000736672"/>
    </source>
</evidence>
<comment type="similarity">
    <text evidence="1">Belongs to the zinc-containing alcohol dehydrogenase family.</text>
</comment>
<protein>
    <submittedName>
        <fullName evidence="4">Chaperonin 10-like protein</fullName>
    </submittedName>
</protein>
<dbReference type="InterPro" id="IPR013149">
    <property type="entry name" value="ADH-like_C"/>
</dbReference>
<organism evidence="4 5">
    <name type="scientific">Fusarium solani</name>
    <name type="common">Filamentous fungus</name>
    <dbReference type="NCBI Taxonomy" id="169388"/>
    <lineage>
        <taxon>Eukaryota</taxon>
        <taxon>Fungi</taxon>
        <taxon>Dikarya</taxon>
        <taxon>Ascomycota</taxon>
        <taxon>Pezizomycotina</taxon>
        <taxon>Sordariomycetes</taxon>
        <taxon>Hypocreomycetidae</taxon>
        <taxon>Hypocreales</taxon>
        <taxon>Nectriaceae</taxon>
        <taxon>Fusarium</taxon>
        <taxon>Fusarium solani species complex</taxon>
    </lineage>
</organism>
<dbReference type="OrthoDB" id="48317at2759"/>
<reference evidence="4" key="1">
    <citation type="journal article" date="2021" name="Nat. Commun.">
        <title>Genetic determinants of endophytism in the Arabidopsis root mycobiome.</title>
        <authorList>
            <person name="Mesny F."/>
            <person name="Miyauchi S."/>
            <person name="Thiergart T."/>
            <person name="Pickel B."/>
            <person name="Atanasova L."/>
            <person name="Karlsson M."/>
            <person name="Huettel B."/>
            <person name="Barry K.W."/>
            <person name="Haridas S."/>
            <person name="Chen C."/>
            <person name="Bauer D."/>
            <person name="Andreopoulos W."/>
            <person name="Pangilinan J."/>
            <person name="LaButti K."/>
            <person name="Riley R."/>
            <person name="Lipzen A."/>
            <person name="Clum A."/>
            <person name="Drula E."/>
            <person name="Henrissat B."/>
            <person name="Kohler A."/>
            <person name="Grigoriev I.V."/>
            <person name="Martin F.M."/>
            <person name="Hacquard S."/>
        </authorList>
    </citation>
    <scope>NUCLEOTIDE SEQUENCE</scope>
    <source>
        <strain evidence="4">FSSC 5 MPI-SDFR-AT-0091</strain>
    </source>
</reference>
<dbReference type="GO" id="GO:0016651">
    <property type="term" value="F:oxidoreductase activity, acting on NAD(P)H"/>
    <property type="evidence" value="ECO:0007669"/>
    <property type="project" value="InterPro"/>
</dbReference>
<accession>A0A9P9FYX3</accession>
<dbReference type="InterPro" id="IPR020843">
    <property type="entry name" value="ER"/>
</dbReference>
<dbReference type="Pfam" id="PF00107">
    <property type="entry name" value="ADH_zinc_N"/>
    <property type="match status" value="1"/>
</dbReference>
<sequence>MIPSRSVLRHTSLGTATIEQCPLPQPLSGEVRVKVVAVALNPIDWKMLHRQALPDPTVWAADRIRVGDRVAGMTQGGNTLSPDDGAFAEYVVAKAHALIHLPKSLSPELGSTLPTALFTAGFCLYRHLSLAYPGEAEAIQSTQPVVFIYGGGTAIGSMQVQLAKLSGLRVVSACSLESFDFVKQCGADVVVDYRDPSCAKSVVEASKGRQLATVDCISNDASSAICAAAMEPAGGTYIACTMRGPAIINPQVVTTRIVAFAVLGKEFYLDAHSPPFSVVQYDVDFLEPFVVRAERLVEEGKIRPIPADIREGELAAIVDGLVDLKMGRVSSLFDKGAGKFAL</sequence>
<dbReference type="EMBL" id="JAGTJS010000041">
    <property type="protein sequence ID" value="KAH7230029.1"/>
    <property type="molecule type" value="Genomic_DNA"/>
</dbReference>
<evidence type="ECO:0000259" key="3">
    <source>
        <dbReference type="SMART" id="SM00829"/>
    </source>
</evidence>
<comment type="caution">
    <text evidence="4">The sequence shown here is derived from an EMBL/GenBank/DDBJ whole genome shotgun (WGS) entry which is preliminary data.</text>
</comment>
<feature type="domain" description="Enoyl reductase (ER)" evidence="3">
    <location>
        <begin position="11"/>
        <end position="342"/>
    </location>
</feature>
<evidence type="ECO:0000256" key="1">
    <source>
        <dbReference type="ARBA" id="ARBA00008072"/>
    </source>
</evidence>
<keyword evidence="5" id="KW-1185">Reference proteome</keyword>
<dbReference type="Gene3D" id="3.40.50.720">
    <property type="entry name" value="NAD(P)-binding Rossmann-like Domain"/>
    <property type="match status" value="1"/>
</dbReference>
<dbReference type="InterPro" id="IPR011032">
    <property type="entry name" value="GroES-like_sf"/>
</dbReference>
<dbReference type="SMART" id="SM00829">
    <property type="entry name" value="PKS_ER"/>
    <property type="match status" value="1"/>
</dbReference>
<dbReference type="PANTHER" id="PTHR45348:SF2">
    <property type="entry name" value="ZINC-TYPE ALCOHOL DEHYDROGENASE-LIKE PROTEIN C2E1P3.01"/>
    <property type="match status" value="1"/>
</dbReference>